<dbReference type="EMBL" id="CM042020">
    <property type="protein sequence ID" value="KAI3821354.1"/>
    <property type="molecule type" value="Genomic_DNA"/>
</dbReference>
<protein>
    <submittedName>
        <fullName evidence="1">Uncharacterized protein</fullName>
    </submittedName>
</protein>
<sequence length="84" mass="9328">MEDEILYIGFSNQVVISDQVQVVNTQVPVISPTQVQVFQDEDVGARKFDDLDLRCNESLQLEEDSTVFNIGGDGVFGNFDVEGD</sequence>
<accession>A0ACB9JLZ9</accession>
<name>A0ACB9JLZ9_9ASTR</name>
<evidence type="ECO:0000313" key="1">
    <source>
        <dbReference type="EMBL" id="KAI3821354.1"/>
    </source>
</evidence>
<reference evidence="2" key="1">
    <citation type="journal article" date="2022" name="Mol. Ecol. Resour.">
        <title>The genomes of chicory, endive, great burdock and yacon provide insights into Asteraceae palaeo-polyploidization history and plant inulin production.</title>
        <authorList>
            <person name="Fan W."/>
            <person name="Wang S."/>
            <person name="Wang H."/>
            <person name="Wang A."/>
            <person name="Jiang F."/>
            <person name="Liu H."/>
            <person name="Zhao H."/>
            <person name="Xu D."/>
            <person name="Zhang Y."/>
        </authorList>
    </citation>
    <scope>NUCLEOTIDE SEQUENCE [LARGE SCALE GENOMIC DNA]</scope>
    <source>
        <strain evidence="2">cv. Yunnan</strain>
    </source>
</reference>
<keyword evidence="2" id="KW-1185">Reference proteome</keyword>
<evidence type="ECO:0000313" key="2">
    <source>
        <dbReference type="Proteomes" id="UP001056120"/>
    </source>
</evidence>
<dbReference type="Proteomes" id="UP001056120">
    <property type="component" value="Linkage Group LG03"/>
</dbReference>
<proteinExistence type="predicted"/>
<reference evidence="1 2" key="2">
    <citation type="journal article" date="2022" name="Mol. Ecol. Resour.">
        <title>The genomes of chicory, endive, great burdock and yacon provide insights into Asteraceae paleo-polyploidization history and plant inulin production.</title>
        <authorList>
            <person name="Fan W."/>
            <person name="Wang S."/>
            <person name="Wang H."/>
            <person name="Wang A."/>
            <person name="Jiang F."/>
            <person name="Liu H."/>
            <person name="Zhao H."/>
            <person name="Xu D."/>
            <person name="Zhang Y."/>
        </authorList>
    </citation>
    <scope>NUCLEOTIDE SEQUENCE [LARGE SCALE GENOMIC DNA]</scope>
    <source>
        <strain evidence="2">cv. Yunnan</strain>
        <tissue evidence="1">Leaves</tissue>
    </source>
</reference>
<organism evidence="1 2">
    <name type="scientific">Smallanthus sonchifolius</name>
    <dbReference type="NCBI Taxonomy" id="185202"/>
    <lineage>
        <taxon>Eukaryota</taxon>
        <taxon>Viridiplantae</taxon>
        <taxon>Streptophyta</taxon>
        <taxon>Embryophyta</taxon>
        <taxon>Tracheophyta</taxon>
        <taxon>Spermatophyta</taxon>
        <taxon>Magnoliopsida</taxon>
        <taxon>eudicotyledons</taxon>
        <taxon>Gunneridae</taxon>
        <taxon>Pentapetalae</taxon>
        <taxon>asterids</taxon>
        <taxon>campanulids</taxon>
        <taxon>Asterales</taxon>
        <taxon>Asteraceae</taxon>
        <taxon>Asteroideae</taxon>
        <taxon>Heliantheae alliance</taxon>
        <taxon>Millerieae</taxon>
        <taxon>Smallanthus</taxon>
    </lineage>
</organism>
<gene>
    <name evidence="1" type="ORF">L1987_08920</name>
</gene>
<comment type="caution">
    <text evidence="1">The sequence shown here is derived from an EMBL/GenBank/DDBJ whole genome shotgun (WGS) entry which is preliminary data.</text>
</comment>